<feature type="region of interest" description="Disordered" evidence="1">
    <location>
        <begin position="133"/>
        <end position="175"/>
    </location>
</feature>
<dbReference type="Proteomes" id="UP000001861">
    <property type="component" value="Unassembled WGS sequence"/>
</dbReference>
<gene>
    <name evidence="2" type="ORF">CC1G_04687</name>
</gene>
<name>A8N4Y7_COPC7</name>
<dbReference type="VEuPathDB" id="FungiDB:CC1G_04687"/>
<feature type="compositionally biased region" description="Basic and acidic residues" evidence="1">
    <location>
        <begin position="67"/>
        <end position="76"/>
    </location>
</feature>
<evidence type="ECO:0008006" key="4">
    <source>
        <dbReference type="Google" id="ProtNLM"/>
    </source>
</evidence>
<dbReference type="KEGG" id="cci:CC1G_04687"/>
<dbReference type="AlphaFoldDB" id="A8N4Y7"/>
<dbReference type="InParanoid" id="A8N4Y7"/>
<dbReference type="GeneID" id="6006437"/>
<protein>
    <recommendedName>
        <fullName evidence="4">Homeobox domain-containing protein</fullName>
    </recommendedName>
</protein>
<reference evidence="2 3" key="1">
    <citation type="journal article" date="2010" name="Proc. Natl. Acad. Sci. U.S.A.">
        <title>Insights into evolution of multicellular fungi from the assembled chromosomes of the mushroom Coprinopsis cinerea (Coprinus cinereus).</title>
        <authorList>
            <person name="Stajich J.E."/>
            <person name="Wilke S.K."/>
            <person name="Ahren D."/>
            <person name="Au C.H."/>
            <person name="Birren B.W."/>
            <person name="Borodovsky M."/>
            <person name="Burns C."/>
            <person name="Canback B."/>
            <person name="Casselton L.A."/>
            <person name="Cheng C.K."/>
            <person name="Deng J."/>
            <person name="Dietrich F.S."/>
            <person name="Fargo D.C."/>
            <person name="Farman M.L."/>
            <person name="Gathman A.C."/>
            <person name="Goldberg J."/>
            <person name="Guigo R."/>
            <person name="Hoegger P.J."/>
            <person name="Hooker J.B."/>
            <person name="Huggins A."/>
            <person name="James T.Y."/>
            <person name="Kamada T."/>
            <person name="Kilaru S."/>
            <person name="Kodira C."/>
            <person name="Kues U."/>
            <person name="Kupfer D."/>
            <person name="Kwan H.S."/>
            <person name="Lomsadze A."/>
            <person name="Li W."/>
            <person name="Lilly W.W."/>
            <person name="Ma L.J."/>
            <person name="Mackey A.J."/>
            <person name="Manning G."/>
            <person name="Martin F."/>
            <person name="Muraguchi H."/>
            <person name="Natvig D.O."/>
            <person name="Palmerini H."/>
            <person name="Ramesh M.A."/>
            <person name="Rehmeyer C.J."/>
            <person name="Roe B.A."/>
            <person name="Shenoy N."/>
            <person name="Stanke M."/>
            <person name="Ter-Hovhannisyan V."/>
            <person name="Tunlid A."/>
            <person name="Velagapudi R."/>
            <person name="Vision T.J."/>
            <person name="Zeng Q."/>
            <person name="Zolan M.E."/>
            <person name="Pukkila P.J."/>
        </authorList>
    </citation>
    <scope>NUCLEOTIDE SEQUENCE [LARGE SCALE GENOMIC DNA]</scope>
    <source>
        <strain evidence="3">Okayama-7 / 130 / ATCC MYA-4618 / FGSC 9003</strain>
    </source>
</reference>
<sequence>MPYWIYGVDVCPQPTHLPTATFQIPVVNGPLPSTLHPPSPRRSSPRGSRRTPLEKAAETSGEDEEDRSLGTKRDNFDKKSTHFRSLTAEGRRILNVAQINEVVKRVQDAGNKDYTRKNLSTWLQGRRRRALNRKAVRDKEPTDTCASTSRSSHASTNTTKFQLPSPIETPKDSLLSGPDVVERQAVSDVPSDGSLSPDTSDVAYRAYPRAWTDETDRLARAIIEGVRDSISSSSSPFEKAPTPQTMEEFNHLWKDFQPTLDSLLAKATRISILAPTGRDDALRINQQGGMPLANKSSQSDDPILTSTIQLVGSWQEQANIHQLGARAF</sequence>
<organism evidence="2 3">
    <name type="scientific">Coprinopsis cinerea (strain Okayama-7 / 130 / ATCC MYA-4618 / FGSC 9003)</name>
    <name type="common">Inky cap fungus</name>
    <name type="synonym">Hormographiella aspergillata</name>
    <dbReference type="NCBI Taxonomy" id="240176"/>
    <lineage>
        <taxon>Eukaryota</taxon>
        <taxon>Fungi</taxon>
        <taxon>Dikarya</taxon>
        <taxon>Basidiomycota</taxon>
        <taxon>Agaricomycotina</taxon>
        <taxon>Agaricomycetes</taxon>
        <taxon>Agaricomycetidae</taxon>
        <taxon>Agaricales</taxon>
        <taxon>Agaricineae</taxon>
        <taxon>Psathyrellaceae</taxon>
        <taxon>Coprinopsis</taxon>
    </lineage>
</organism>
<dbReference type="RefSeq" id="XP_001829998.2">
    <property type="nucleotide sequence ID" value="XM_001829946.2"/>
</dbReference>
<evidence type="ECO:0000256" key="1">
    <source>
        <dbReference type="SAM" id="MobiDB-lite"/>
    </source>
</evidence>
<comment type="caution">
    <text evidence="2">The sequence shown here is derived from an EMBL/GenBank/DDBJ whole genome shotgun (WGS) entry which is preliminary data.</text>
</comment>
<dbReference type="EMBL" id="AACS02000003">
    <property type="protein sequence ID" value="EAU91920.2"/>
    <property type="molecule type" value="Genomic_DNA"/>
</dbReference>
<keyword evidence="3" id="KW-1185">Reference proteome</keyword>
<proteinExistence type="predicted"/>
<feature type="region of interest" description="Disordered" evidence="1">
    <location>
        <begin position="28"/>
        <end position="76"/>
    </location>
</feature>
<evidence type="ECO:0000313" key="3">
    <source>
        <dbReference type="Proteomes" id="UP000001861"/>
    </source>
</evidence>
<accession>A8N4Y7</accession>
<feature type="compositionally biased region" description="Polar residues" evidence="1">
    <location>
        <begin position="144"/>
        <end position="162"/>
    </location>
</feature>
<dbReference type="HOGENOM" id="CLU_847344_0_0_1"/>
<evidence type="ECO:0000313" key="2">
    <source>
        <dbReference type="EMBL" id="EAU91920.2"/>
    </source>
</evidence>